<evidence type="ECO:0000256" key="1">
    <source>
        <dbReference type="ARBA" id="ARBA00003416"/>
    </source>
</evidence>
<reference evidence="8 9" key="1">
    <citation type="submission" date="2018-07" db="EMBL/GenBank/DDBJ databases">
        <title>Halomonas montanilacus sp. nov., isolated from Lake Pengyan on Tibetan Plateau.</title>
        <authorList>
            <person name="Lu H."/>
            <person name="Xing P."/>
            <person name="Wu Q."/>
        </authorList>
    </citation>
    <scope>NUCLEOTIDE SEQUENCE [LARGE SCALE GENOMIC DNA]</scope>
    <source>
        <strain evidence="8 9">PYC7W</strain>
    </source>
</reference>
<feature type="coiled-coil region" evidence="5">
    <location>
        <begin position="44"/>
        <end position="71"/>
    </location>
</feature>
<protein>
    <submittedName>
        <fullName evidence="8">DNA recombination protein RmuC</fullName>
    </submittedName>
</protein>
<keyword evidence="9" id="KW-1185">Reference proteome</keyword>
<gene>
    <name evidence="8" type="ORF">DU505_04445</name>
</gene>
<comment type="function">
    <text evidence="1">Involved in DNA recombination.</text>
</comment>
<feature type="coiled-coil region" evidence="5">
    <location>
        <begin position="97"/>
        <end position="124"/>
    </location>
</feature>
<evidence type="ECO:0000313" key="9">
    <source>
        <dbReference type="Proteomes" id="UP000252405"/>
    </source>
</evidence>
<feature type="region of interest" description="Disordered" evidence="6">
    <location>
        <begin position="441"/>
        <end position="466"/>
    </location>
</feature>
<evidence type="ECO:0000256" key="4">
    <source>
        <dbReference type="ARBA" id="ARBA00023172"/>
    </source>
</evidence>
<evidence type="ECO:0000256" key="3">
    <source>
        <dbReference type="ARBA" id="ARBA00023054"/>
    </source>
</evidence>
<keyword evidence="7" id="KW-1133">Transmembrane helix</keyword>
<dbReference type="PANTHER" id="PTHR30563">
    <property type="entry name" value="DNA RECOMBINATION PROTEIN RMUC"/>
    <property type="match status" value="1"/>
</dbReference>
<sequence length="466" mass="52623">MTDLTTLLDSLPVGYAMALSALLAFLLAFGLAGLFAARRQRGDAQRHAAALAELRERLAEREQRLDESQRMLGEVQISEARLATTLEQKQQHFAEQLTLLRDSRDQLKQEFENLANEILERKGKAFSELSQKHISGLLQPIQSEMKGFREKVESIHRFDTEQRASLRTELKHLQGLNREITDQADRLTRALQGQKKVQGNWGELMLENVLEGSGLRAGKDYQREVSFATEEGWRRPDAIVYLPQGKHLVIDAKTSLSAYVRYVNADEEVARGQALAEHARAVGDRIAELADKHYYDLPGLNSPEVVVMFIPVESAYVEALKFDESLFQRAIENNVLVATPTTLLTSLNIVRQLWRFEDQSRHSAELASRAEKFYNKLRLFLESMEDVGRKLDGARDSYDRAMGQLVNGRANLIKQTAEFQELGVAVKKELPAELVERARLELTPGWNDEPGDGEDDLTRSAPGSLK</sequence>
<dbReference type="Pfam" id="PF02646">
    <property type="entry name" value="RmuC"/>
    <property type="match status" value="1"/>
</dbReference>
<accession>A0A368U7V8</accession>
<feature type="transmembrane region" description="Helical" evidence="7">
    <location>
        <begin position="12"/>
        <end position="37"/>
    </location>
</feature>
<organism evidence="8 9">
    <name type="scientific">Billgrantia montanilacus</name>
    <dbReference type="NCBI Taxonomy" id="2282305"/>
    <lineage>
        <taxon>Bacteria</taxon>
        <taxon>Pseudomonadati</taxon>
        <taxon>Pseudomonadota</taxon>
        <taxon>Gammaproteobacteria</taxon>
        <taxon>Oceanospirillales</taxon>
        <taxon>Halomonadaceae</taxon>
        <taxon>Billgrantia</taxon>
    </lineage>
</organism>
<dbReference type="RefSeq" id="WP_114477783.1">
    <property type="nucleotide sequence ID" value="NZ_QPII01000002.1"/>
</dbReference>
<evidence type="ECO:0000313" key="8">
    <source>
        <dbReference type="EMBL" id="RCV91143.1"/>
    </source>
</evidence>
<proteinExistence type="inferred from homology"/>
<comment type="caution">
    <text evidence="8">The sequence shown here is derived from an EMBL/GenBank/DDBJ whole genome shotgun (WGS) entry which is preliminary data.</text>
</comment>
<comment type="similarity">
    <text evidence="2">Belongs to the RmuC family.</text>
</comment>
<dbReference type="AlphaFoldDB" id="A0A368U7V8"/>
<evidence type="ECO:0000256" key="7">
    <source>
        <dbReference type="SAM" id="Phobius"/>
    </source>
</evidence>
<dbReference type="OrthoDB" id="9765111at2"/>
<keyword evidence="3 5" id="KW-0175">Coiled coil</keyword>
<dbReference type="InterPro" id="IPR003798">
    <property type="entry name" value="DNA_recombination_RmuC"/>
</dbReference>
<dbReference type="PANTHER" id="PTHR30563:SF0">
    <property type="entry name" value="DNA RECOMBINATION PROTEIN RMUC"/>
    <property type="match status" value="1"/>
</dbReference>
<evidence type="ECO:0000256" key="5">
    <source>
        <dbReference type="SAM" id="Coils"/>
    </source>
</evidence>
<keyword evidence="7" id="KW-0472">Membrane</keyword>
<dbReference type="GO" id="GO:0006310">
    <property type="term" value="P:DNA recombination"/>
    <property type="evidence" value="ECO:0007669"/>
    <property type="project" value="UniProtKB-KW"/>
</dbReference>
<evidence type="ECO:0000256" key="2">
    <source>
        <dbReference type="ARBA" id="ARBA00009840"/>
    </source>
</evidence>
<feature type="coiled-coil region" evidence="5">
    <location>
        <begin position="163"/>
        <end position="190"/>
    </location>
</feature>
<dbReference type="Proteomes" id="UP000252405">
    <property type="component" value="Unassembled WGS sequence"/>
</dbReference>
<keyword evidence="4" id="KW-0233">DNA recombination</keyword>
<name>A0A368U7V8_9GAMM</name>
<keyword evidence="7" id="KW-0812">Transmembrane</keyword>
<dbReference type="EMBL" id="QPII01000002">
    <property type="protein sequence ID" value="RCV91143.1"/>
    <property type="molecule type" value="Genomic_DNA"/>
</dbReference>
<evidence type="ECO:0000256" key="6">
    <source>
        <dbReference type="SAM" id="MobiDB-lite"/>
    </source>
</evidence>